<sequence length="704" mass="77989">MLSDRSGRKDSLVLGDGIKVFDILILNEKDYYEPGDIIEGNVVLQLTKKIAWREFCITLSAEASTAWSFRKSRRREMQFYQGNHEFFTSRVLICKRAVLRPGNYKRRFKFELPRDCVSSYSGEYGHIFYTLRAIIERPIDNEVSLPVKVRGAVDLRATDPMLRHPIENENTEEVGNCCWKDGWMTVKVKLRQGGFAIGETIEAQLEVENYTSKPIVSIEASILEHSSFIGHRAYARMPVWAERDAVKMVLRNEMEVNIEKGSEELVIFPVPLSSIPSPQIACSIIQTRHTITFCARTESGQELHRREGPTPPTANRAMEESLLRLIRLVYSISLGRDFKMLTVEDVEKMTPVQLKAELKARKLPVTASKDKNKQTLTEAVKEDHLLGTGGIDAMVNVDELNEAELLLGTSKDGDDLGIDELDEEALLGGPVAAEPPKPKPAPKAGTTKKVAVKKPTPESTKKRTPEPTKKRTPEPGKKPTPEPTKKVAAPAAKKAATAETKKVGTKVVKKVAAEAKKPVAEQKKVEPKKPVEAPAAEPAEEKPKADEQVKTTEPAAPEKKEGTPETSEAQETATPVRTDGVCLTKNTAKMTPEEARRLRAQRFGIPLVNPEDKRAIRAQRFGAAKAGNGNGDAAPAPVQSDESKEKMLKRAERFGIPVGETGKRVSETQQKKQDRAARFGAGDAGDDDEVEAKKRKRAERFGLQ</sequence>
<dbReference type="InterPro" id="IPR011022">
    <property type="entry name" value="Arrestin_C-like"/>
</dbReference>
<name>A0AA39HYY2_9BILA</name>
<gene>
    <name evidence="4" type="ORF">QR680_011572</name>
</gene>
<dbReference type="PANTHER" id="PTHR11188">
    <property type="entry name" value="ARRESTIN DOMAIN CONTAINING PROTEIN"/>
    <property type="match status" value="1"/>
</dbReference>
<dbReference type="InterPro" id="IPR014756">
    <property type="entry name" value="Ig_E-set"/>
</dbReference>
<evidence type="ECO:0000313" key="5">
    <source>
        <dbReference type="Proteomes" id="UP001175271"/>
    </source>
</evidence>
<evidence type="ECO:0000259" key="3">
    <source>
        <dbReference type="SMART" id="SM01017"/>
    </source>
</evidence>
<dbReference type="Pfam" id="PF00339">
    <property type="entry name" value="Arrestin_N"/>
    <property type="match status" value="1"/>
</dbReference>
<feature type="compositionally biased region" description="Basic and acidic residues" evidence="2">
    <location>
        <begin position="455"/>
        <end position="485"/>
    </location>
</feature>
<feature type="compositionally biased region" description="Basic and acidic residues" evidence="2">
    <location>
        <begin position="539"/>
        <end position="563"/>
    </location>
</feature>
<dbReference type="Pfam" id="PF02752">
    <property type="entry name" value="Arrestin_C"/>
    <property type="match status" value="1"/>
</dbReference>
<feature type="domain" description="Arrestin C-terminal-like" evidence="3">
    <location>
        <begin position="180"/>
        <end position="312"/>
    </location>
</feature>
<feature type="compositionally biased region" description="Low complexity" evidence="2">
    <location>
        <begin position="486"/>
        <end position="498"/>
    </location>
</feature>
<dbReference type="InterPro" id="IPR014752">
    <property type="entry name" value="Arrestin-like_C"/>
</dbReference>
<feature type="region of interest" description="Disordered" evidence="2">
    <location>
        <begin position="622"/>
        <end position="704"/>
    </location>
</feature>
<organism evidence="4 5">
    <name type="scientific">Steinernema hermaphroditum</name>
    <dbReference type="NCBI Taxonomy" id="289476"/>
    <lineage>
        <taxon>Eukaryota</taxon>
        <taxon>Metazoa</taxon>
        <taxon>Ecdysozoa</taxon>
        <taxon>Nematoda</taxon>
        <taxon>Chromadorea</taxon>
        <taxon>Rhabditida</taxon>
        <taxon>Tylenchina</taxon>
        <taxon>Panagrolaimomorpha</taxon>
        <taxon>Strongyloidoidea</taxon>
        <taxon>Steinernematidae</taxon>
        <taxon>Steinernema</taxon>
    </lineage>
</organism>
<dbReference type="InterPro" id="IPR036361">
    <property type="entry name" value="SAP_dom_sf"/>
</dbReference>
<feature type="compositionally biased region" description="Polar residues" evidence="2">
    <location>
        <begin position="564"/>
        <end position="575"/>
    </location>
</feature>
<evidence type="ECO:0000256" key="1">
    <source>
        <dbReference type="ARBA" id="ARBA00005298"/>
    </source>
</evidence>
<feature type="compositionally biased region" description="Low complexity" evidence="2">
    <location>
        <begin position="442"/>
        <end position="454"/>
    </location>
</feature>
<dbReference type="InterPro" id="IPR050357">
    <property type="entry name" value="Arrestin_domain-protein"/>
</dbReference>
<evidence type="ECO:0000256" key="2">
    <source>
        <dbReference type="SAM" id="MobiDB-lite"/>
    </source>
</evidence>
<dbReference type="Gene3D" id="1.10.720.30">
    <property type="entry name" value="SAP domain"/>
    <property type="match status" value="1"/>
</dbReference>
<comment type="similarity">
    <text evidence="1">Belongs to the arrestin family.</text>
</comment>
<feature type="compositionally biased region" description="Basic and acidic residues" evidence="2">
    <location>
        <begin position="661"/>
        <end position="677"/>
    </location>
</feature>
<reference evidence="4" key="1">
    <citation type="submission" date="2023-06" db="EMBL/GenBank/DDBJ databases">
        <title>Genomic analysis of the entomopathogenic nematode Steinernema hermaphroditum.</title>
        <authorList>
            <person name="Schwarz E.M."/>
            <person name="Heppert J.K."/>
            <person name="Baniya A."/>
            <person name="Schwartz H.T."/>
            <person name="Tan C.-H."/>
            <person name="Antoshechkin I."/>
            <person name="Sternberg P.W."/>
            <person name="Goodrich-Blair H."/>
            <person name="Dillman A.R."/>
        </authorList>
    </citation>
    <scope>NUCLEOTIDE SEQUENCE</scope>
    <source>
        <strain evidence="4">PS9179</strain>
        <tissue evidence="4">Whole animal</tissue>
    </source>
</reference>
<dbReference type="AlphaFoldDB" id="A0AA39HYY2"/>
<dbReference type="EMBL" id="JAUCMV010000002">
    <property type="protein sequence ID" value="KAK0414696.1"/>
    <property type="molecule type" value="Genomic_DNA"/>
</dbReference>
<feature type="compositionally biased region" description="Basic and acidic residues" evidence="2">
    <location>
        <begin position="641"/>
        <end position="653"/>
    </location>
</feature>
<evidence type="ECO:0000313" key="4">
    <source>
        <dbReference type="EMBL" id="KAK0414696.1"/>
    </source>
</evidence>
<dbReference type="GO" id="GO:0005737">
    <property type="term" value="C:cytoplasm"/>
    <property type="evidence" value="ECO:0007669"/>
    <property type="project" value="TreeGrafter"/>
</dbReference>
<proteinExistence type="inferred from homology"/>
<feature type="region of interest" description="Disordered" evidence="2">
    <location>
        <begin position="429"/>
        <end position="597"/>
    </location>
</feature>
<dbReference type="Proteomes" id="UP001175271">
    <property type="component" value="Unassembled WGS sequence"/>
</dbReference>
<dbReference type="InterPro" id="IPR011021">
    <property type="entry name" value="Arrestin-like_N"/>
</dbReference>
<accession>A0AA39HYY2</accession>
<comment type="caution">
    <text evidence="4">The sequence shown here is derived from an EMBL/GenBank/DDBJ whole genome shotgun (WGS) entry which is preliminary data.</text>
</comment>
<dbReference type="PANTHER" id="PTHR11188:SF176">
    <property type="entry name" value="ARRESTIN DOMAIN-CONTAINING PROTEIN 1"/>
    <property type="match status" value="1"/>
</dbReference>
<protein>
    <recommendedName>
        <fullName evidence="3">Arrestin C-terminal-like domain-containing protein</fullName>
    </recommendedName>
</protein>
<dbReference type="SUPFAM" id="SSF81296">
    <property type="entry name" value="E set domains"/>
    <property type="match status" value="2"/>
</dbReference>
<dbReference type="SMART" id="SM01017">
    <property type="entry name" value="Arrestin_C"/>
    <property type="match status" value="1"/>
</dbReference>
<dbReference type="Gene3D" id="2.60.40.640">
    <property type="match status" value="2"/>
</dbReference>
<feature type="compositionally biased region" description="Low complexity" evidence="2">
    <location>
        <begin position="622"/>
        <end position="637"/>
    </location>
</feature>
<feature type="compositionally biased region" description="Basic and acidic residues" evidence="2">
    <location>
        <begin position="511"/>
        <end position="531"/>
    </location>
</feature>
<dbReference type="GO" id="GO:0015031">
    <property type="term" value="P:protein transport"/>
    <property type="evidence" value="ECO:0007669"/>
    <property type="project" value="TreeGrafter"/>
</dbReference>
<keyword evidence="5" id="KW-1185">Reference proteome</keyword>